<dbReference type="PANTHER" id="PTHR43674:SF2">
    <property type="entry name" value="BETA-UREIDOPROPIONASE"/>
    <property type="match status" value="1"/>
</dbReference>
<dbReference type="GO" id="GO:0016746">
    <property type="term" value="F:acyltransferase activity"/>
    <property type="evidence" value="ECO:0007669"/>
    <property type="project" value="UniProtKB-KW"/>
</dbReference>
<evidence type="ECO:0000313" key="3">
    <source>
        <dbReference type="EMBL" id="AFK70761.1"/>
    </source>
</evidence>
<dbReference type="KEGG" id="ppi:YSA_07396"/>
<evidence type="ECO:0000313" key="4">
    <source>
        <dbReference type="Proteomes" id="UP000005268"/>
    </source>
</evidence>
<reference evidence="3 4" key="1">
    <citation type="journal article" date="2012" name="J. Bacteriol.">
        <title>Complete Genome Sequence of the Naphthalene-Degrading Pseudomonas putida Strain ND6.</title>
        <authorList>
            <person name="Li S."/>
            <person name="Zhao H."/>
            <person name="Li Y."/>
            <person name="Niu S."/>
            <person name="Cai B."/>
        </authorList>
    </citation>
    <scope>NUCLEOTIDE SEQUENCE [LARGE SCALE GENOMIC DNA]</scope>
    <source>
        <strain evidence="3 4">ND6</strain>
    </source>
</reference>
<dbReference type="Gene3D" id="3.60.110.10">
    <property type="entry name" value="Carbon-nitrogen hydrolase"/>
    <property type="match status" value="1"/>
</dbReference>
<dbReference type="EMBL" id="CP003588">
    <property type="protein sequence ID" value="AFK70761.1"/>
    <property type="molecule type" value="Genomic_DNA"/>
</dbReference>
<evidence type="ECO:0000256" key="1">
    <source>
        <dbReference type="ARBA" id="ARBA00022801"/>
    </source>
</evidence>
<proteinExistence type="predicted"/>
<dbReference type="AlphaFoldDB" id="I3UZ40"/>
<keyword evidence="3" id="KW-0808">Transferase</keyword>
<gene>
    <name evidence="3" type="ORF">YSA_07396</name>
</gene>
<dbReference type="Proteomes" id="UP000005268">
    <property type="component" value="Chromosome"/>
</dbReference>
<dbReference type="PATRIC" id="fig|231023.4.peg.3553"/>
<protein>
    <submittedName>
        <fullName evidence="3">Nitrilase/cyanide hydratase and apolipoprotein N-acyltransferase</fullName>
    </submittedName>
</protein>
<keyword evidence="3" id="KW-0449">Lipoprotein</keyword>
<keyword evidence="1" id="KW-0378">Hydrolase</keyword>
<dbReference type="InterPro" id="IPR036526">
    <property type="entry name" value="C-N_Hydrolase_sf"/>
</dbReference>
<name>I3UZ40_PSEPU</name>
<sequence>MTFLWSHKTLLTVAPWPNIALLASFQNNHKKEAAMSESCSPVSPVRIAVIQYDPQVGLEHCESNVSRGLALARRAAREGANLIVLPELANTGYTFNSRAEAYSHAQVLQDGPCLKTWADFAKQYQVYLAAGFAECDGLKLYDSAVLFGPEGLLGHYRKAHLWNQEKLWFTPGDLGFPVFETPIGRIGLLICWDIWFPEVPRVMAAQGADIICSLNNWVWTPPPLFDDAGRCMASYLTMTAAHVNNVYIAAANRVGSERGGRFLGCSLIAGTNGWPIGEVGSAEAEEIIYADVDLSSARSAPIWNSLNDLPRDRRTDLYDATLGYRLHAPMPR</sequence>
<evidence type="ECO:0000259" key="2">
    <source>
        <dbReference type="PROSITE" id="PS50263"/>
    </source>
</evidence>
<accession>I3UZ40</accession>
<dbReference type="InterPro" id="IPR050345">
    <property type="entry name" value="Aliph_Amidase/BUP"/>
</dbReference>
<dbReference type="HOGENOM" id="CLU_030130_3_1_6"/>
<dbReference type="Pfam" id="PF00795">
    <property type="entry name" value="CN_hydrolase"/>
    <property type="match status" value="1"/>
</dbReference>
<feature type="domain" description="CN hydrolase" evidence="2">
    <location>
        <begin position="45"/>
        <end position="294"/>
    </location>
</feature>
<dbReference type="PANTHER" id="PTHR43674">
    <property type="entry name" value="NITRILASE C965.09-RELATED"/>
    <property type="match status" value="1"/>
</dbReference>
<dbReference type="CDD" id="cd07580">
    <property type="entry name" value="nitrilase_2"/>
    <property type="match status" value="1"/>
</dbReference>
<keyword evidence="3" id="KW-0012">Acyltransferase</keyword>
<organism evidence="3 4">
    <name type="scientific">Pseudomonas putida ND6</name>
    <dbReference type="NCBI Taxonomy" id="231023"/>
    <lineage>
        <taxon>Bacteria</taxon>
        <taxon>Pseudomonadati</taxon>
        <taxon>Pseudomonadota</taxon>
        <taxon>Gammaproteobacteria</taxon>
        <taxon>Pseudomonadales</taxon>
        <taxon>Pseudomonadaceae</taxon>
        <taxon>Pseudomonas</taxon>
    </lineage>
</organism>
<dbReference type="GO" id="GO:0016811">
    <property type="term" value="F:hydrolase activity, acting on carbon-nitrogen (but not peptide) bonds, in linear amides"/>
    <property type="evidence" value="ECO:0007669"/>
    <property type="project" value="TreeGrafter"/>
</dbReference>
<dbReference type="PROSITE" id="PS50263">
    <property type="entry name" value="CN_HYDROLASE"/>
    <property type="match status" value="1"/>
</dbReference>
<dbReference type="InterPro" id="IPR003010">
    <property type="entry name" value="C-N_Hydrolase"/>
</dbReference>
<dbReference type="SUPFAM" id="SSF56317">
    <property type="entry name" value="Carbon-nitrogen hydrolase"/>
    <property type="match status" value="1"/>
</dbReference>